<feature type="domain" description="HD/PDEase" evidence="1">
    <location>
        <begin position="46"/>
        <end position="167"/>
    </location>
</feature>
<dbReference type="EMBL" id="CP019964">
    <property type="protein sequence ID" value="ASI13359.1"/>
    <property type="molecule type" value="Genomic_DNA"/>
</dbReference>
<protein>
    <submittedName>
        <fullName evidence="2">HD superfamily phosphohydrolase</fullName>
    </submittedName>
</protein>
<proteinExistence type="predicted"/>
<dbReference type="SMART" id="SM00471">
    <property type="entry name" value="HDc"/>
    <property type="match status" value="1"/>
</dbReference>
<dbReference type="PANTHER" id="PTHR11373:SF4">
    <property type="entry name" value="DEOXYNUCLEOSIDE TRIPHOSPHATE TRIPHOSPHOHYDROLASE SAMHD1"/>
    <property type="match status" value="1"/>
</dbReference>
<dbReference type="InterPro" id="IPR003607">
    <property type="entry name" value="HD/PDEase_dom"/>
</dbReference>
<dbReference type="Gene3D" id="1.10.3210.10">
    <property type="entry name" value="Hypothetical protein af1432"/>
    <property type="match status" value="1"/>
</dbReference>
<dbReference type="GO" id="GO:0008832">
    <property type="term" value="F:dGTPase activity"/>
    <property type="evidence" value="ECO:0007669"/>
    <property type="project" value="TreeGrafter"/>
</dbReference>
<dbReference type="CDD" id="cd00077">
    <property type="entry name" value="HDc"/>
    <property type="match status" value="1"/>
</dbReference>
<dbReference type="InterPro" id="IPR050135">
    <property type="entry name" value="dGTPase-like"/>
</dbReference>
<accession>A0A218NLL1</accession>
<reference evidence="2 3" key="1">
    <citation type="journal article" date="2017" name="Nat. Commun.">
        <title>'ARMAN' archaea depend on association with euryarchaeal host in culture and in situ.</title>
        <authorList>
            <person name="Golyshina O."/>
            <person name="Toshchakov S."/>
            <person name="Makarova K."/>
            <person name="Gavrilov S."/>
            <person name="Korzhenkov A."/>
            <person name="La Cono V."/>
            <person name="Arcadi E."/>
            <person name="Nechitaylo T."/>
            <person name="Ferrer M."/>
            <person name="Kublanov I."/>
            <person name="Wolf Y."/>
            <person name="Yakimov M."/>
            <person name="Golyshin P."/>
            <person name="Slesarev A."/>
            <person name="Kozyavkin S."/>
        </authorList>
    </citation>
    <scope>NUCLEOTIDE SEQUENCE [LARGE SCALE GENOMIC DNA]</scope>
    <source>
        <strain evidence="2 3">Mia14</strain>
    </source>
</reference>
<dbReference type="Pfam" id="PF01966">
    <property type="entry name" value="HD"/>
    <property type="match status" value="1"/>
</dbReference>
<keyword evidence="3" id="KW-1185">Reference proteome</keyword>
<organism evidence="2 3">
    <name type="scientific">Candidatus Mancarchaeum acidiphilum</name>
    <dbReference type="NCBI Taxonomy" id="1920749"/>
    <lineage>
        <taxon>Archaea</taxon>
        <taxon>Candidatus Micrarchaeota</taxon>
        <taxon>Candidatus Mancarchaeum</taxon>
    </lineage>
</organism>
<dbReference type="InterPro" id="IPR006674">
    <property type="entry name" value="HD_domain"/>
</dbReference>
<gene>
    <name evidence="2" type="ORF">Mia14_0011</name>
</gene>
<evidence type="ECO:0000259" key="1">
    <source>
        <dbReference type="SMART" id="SM00471"/>
    </source>
</evidence>
<dbReference type="KEGG" id="marh:Mia14_0011"/>
<dbReference type="RefSeq" id="WP_088819529.1">
    <property type="nucleotide sequence ID" value="NZ_CP019964.1"/>
</dbReference>
<dbReference type="GO" id="GO:0006203">
    <property type="term" value="P:dGTP catabolic process"/>
    <property type="evidence" value="ECO:0007669"/>
    <property type="project" value="TreeGrafter"/>
</dbReference>
<dbReference type="OrthoDB" id="8895at2157"/>
<dbReference type="Proteomes" id="UP000197679">
    <property type="component" value="Chromosome"/>
</dbReference>
<evidence type="ECO:0000313" key="3">
    <source>
        <dbReference type="Proteomes" id="UP000197679"/>
    </source>
</evidence>
<dbReference type="Pfam" id="PF19276">
    <property type="entry name" value="HD_assoc_2"/>
    <property type="match status" value="1"/>
</dbReference>
<evidence type="ECO:0000313" key="2">
    <source>
        <dbReference type="EMBL" id="ASI13359.1"/>
    </source>
</evidence>
<dbReference type="PANTHER" id="PTHR11373">
    <property type="entry name" value="DEOXYNUCLEOSIDE TRIPHOSPHATE TRIPHOSPHOHYDROLASE"/>
    <property type="match status" value="1"/>
</dbReference>
<name>A0A218NLL1_9ARCH</name>
<dbReference type="GeneID" id="33313573"/>
<dbReference type="SUPFAM" id="SSF109604">
    <property type="entry name" value="HD-domain/PDEase-like"/>
    <property type="match status" value="1"/>
</dbReference>
<dbReference type="InterPro" id="IPR045509">
    <property type="entry name" value="HD_assoc_2"/>
</dbReference>
<keyword evidence="2" id="KW-0378">Hydrolase</keyword>
<dbReference type="AlphaFoldDB" id="A0A218NLL1"/>
<sequence length="378" mass="43005">MMNIRDSVFKDIEISELEEKIIDDPNFQRLRYVKQGGFSSLVFPSASGSRFEHSIGTMKITKDISKSVFGEEDEELSLCGMLHDIGHAPFSHQSEPIAKKYLGKSHEDLGYEIIKKSSISDIISDSTVSLNKVLEYFSGKGKGKLVTGPLGSDRIDYLLHDSYNTGVALGIIDYSRLEHNMAYVDGKPAIYRNGIVNAESFFITRYFMYESVYMHHTISIVESMFLKAADSAVEDGYIKAEEFVKMRDFEALYKLSQYKGSDLIDRILRRDVFKRAFYEDIGQAKFDESQLSKLNEYLESNGIPYNSYISKLISFSGADDDIIIVGKGNEKIGKLSEYSYIFNTLSKLLRERKILLVASDKNYKEKIAKLVKEFINSE</sequence>